<evidence type="ECO:0000256" key="7">
    <source>
        <dbReference type="ARBA" id="ARBA00023136"/>
    </source>
</evidence>
<evidence type="ECO:0000256" key="8">
    <source>
        <dbReference type="SAM" id="Phobius"/>
    </source>
</evidence>
<dbReference type="Proteomes" id="UP001332931">
    <property type="component" value="Unassembled WGS sequence"/>
</dbReference>
<keyword evidence="10" id="KW-1185">Reference proteome</keyword>
<feature type="transmembrane region" description="Helical" evidence="8">
    <location>
        <begin position="30"/>
        <end position="48"/>
    </location>
</feature>
<dbReference type="EMBL" id="JAZGJQ010000012">
    <property type="protein sequence ID" value="MEE6148074.1"/>
    <property type="molecule type" value="Genomic_DNA"/>
</dbReference>
<dbReference type="Pfam" id="PF09721">
    <property type="entry name" value="Exosortase_EpsH"/>
    <property type="match status" value="1"/>
</dbReference>
<reference evidence="9 10" key="1">
    <citation type="submission" date="2024-01" db="EMBL/GenBank/DDBJ databases">
        <title>Description of Olsenella sp. nov., isolated from pig feces.</title>
        <authorList>
            <person name="Chang Y.-H."/>
        </authorList>
    </citation>
    <scope>NUCLEOTIDE SEQUENCE [LARGE SCALE GENOMIC DNA]</scope>
    <source>
        <strain evidence="9 10">YH-ols2223</strain>
    </source>
</reference>
<evidence type="ECO:0000256" key="1">
    <source>
        <dbReference type="ARBA" id="ARBA00004651"/>
    </source>
</evidence>
<gene>
    <name evidence="9" type="primary">xrtG</name>
    <name evidence="9" type="ORF">VXJ25_08790</name>
</gene>
<proteinExistence type="predicted"/>
<protein>
    <submittedName>
        <fullName evidence="9">Exosortase family protein XrtG</fullName>
    </submittedName>
</protein>
<name>A0ABU7RBU4_9ACTN</name>
<keyword evidence="3" id="KW-0645">Protease</keyword>
<dbReference type="InterPro" id="IPR026392">
    <property type="entry name" value="Exo/Archaeosortase_dom"/>
</dbReference>
<feature type="transmembrane region" description="Helical" evidence="8">
    <location>
        <begin position="6"/>
        <end position="23"/>
    </location>
</feature>
<keyword evidence="7 8" id="KW-0472">Membrane</keyword>
<keyword evidence="5" id="KW-0378">Hydrolase</keyword>
<accession>A0ABU7RBU4</accession>
<dbReference type="NCBIfam" id="TIGR04178">
    <property type="entry name" value="exo_archaeo"/>
    <property type="match status" value="1"/>
</dbReference>
<dbReference type="RefSeq" id="WP_330958841.1">
    <property type="nucleotide sequence ID" value="NZ_JAZGJQ010000012.1"/>
</dbReference>
<evidence type="ECO:0000256" key="5">
    <source>
        <dbReference type="ARBA" id="ARBA00022801"/>
    </source>
</evidence>
<sequence length="203" mass="22554">MQVGTIILFVVLVAVWAFVVHVLRKANLAFWRFVVGAVGLFLLAMAFVRPWATLPMAQGVTAIAGLVGSLTHTFEAYFFYGVIYVPAGTSSITMQIDMECSGIIETMAFLSLLVFYPVYSRYEKVAVGLLGSAILLVSNALRIVIICEIVHFFGPDAFALAHTYIGRFFFYAITILLYFYVFTKPDVIQMKVGGLRYDASKRS</sequence>
<keyword evidence="2" id="KW-1003">Cell membrane</keyword>
<evidence type="ECO:0000256" key="4">
    <source>
        <dbReference type="ARBA" id="ARBA00022692"/>
    </source>
</evidence>
<organism evidence="9 10">
    <name type="scientific">Olsenella absiana</name>
    <dbReference type="NCBI Taxonomy" id="3115222"/>
    <lineage>
        <taxon>Bacteria</taxon>
        <taxon>Bacillati</taxon>
        <taxon>Actinomycetota</taxon>
        <taxon>Coriobacteriia</taxon>
        <taxon>Coriobacteriales</taxon>
        <taxon>Atopobiaceae</taxon>
        <taxon>Olsenella</taxon>
    </lineage>
</organism>
<keyword evidence="6 8" id="KW-1133">Transmembrane helix</keyword>
<evidence type="ECO:0000313" key="10">
    <source>
        <dbReference type="Proteomes" id="UP001332931"/>
    </source>
</evidence>
<feature type="transmembrane region" description="Helical" evidence="8">
    <location>
        <begin position="157"/>
        <end position="181"/>
    </location>
</feature>
<comment type="caution">
    <text evidence="9">The sequence shown here is derived from an EMBL/GenBank/DDBJ whole genome shotgun (WGS) entry which is preliminary data.</text>
</comment>
<evidence type="ECO:0000256" key="6">
    <source>
        <dbReference type="ARBA" id="ARBA00022989"/>
    </source>
</evidence>
<evidence type="ECO:0000256" key="3">
    <source>
        <dbReference type="ARBA" id="ARBA00022670"/>
    </source>
</evidence>
<evidence type="ECO:0000256" key="2">
    <source>
        <dbReference type="ARBA" id="ARBA00022475"/>
    </source>
</evidence>
<dbReference type="InterPro" id="IPR019127">
    <property type="entry name" value="Exosortase"/>
</dbReference>
<keyword evidence="4 8" id="KW-0812">Transmembrane</keyword>
<dbReference type="InterPro" id="IPR017541">
    <property type="entry name" value="Exosort-XrtG"/>
</dbReference>
<comment type="subcellular location">
    <subcellularLocation>
        <location evidence="1">Cell membrane</location>
        <topology evidence="1">Multi-pass membrane protein</topology>
    </subcellularLocation>
</comment>
<feature type="transmembrane region" description="Helical" evidence="8">
    <location>
        <begin position="60"/>
        <end position="80"/>
    </location>
</feature>
<dbReference type="NCBIfam" id="TIGR03110">
    <property type="entry name" value="exosort_Gpos"/>
    <property type="match status" value="1"/>
</dbReference>
<feature type="transmembrane region" description="Helical" evidence="8">
    <location>
        <begin position="125"/>
        <end position="145"/>
    </location>
</feature>
<evidence type="ECO:0000313" key="9">
    <source>
        <dbReference type="EMBL" id="MEE6148074.1"/>
    </source>
</evidence>